<organism evidence="1 2">
    <name type="scientific">Kingella denitrificans ATCC 33394</name>
    <dbReference type="NCBI Taxonomy" id="888741"/>
    <lineage>
        <taxon>Bacteria</taxon>
        <taxon>Pseudomonadati</taxon>
        <taxon>Pseudomonadota</taxon>
        <taxon>Betaproteobacteria</taxon>
        <taxon>Neisseriales</taxon>
        <taxon>Neisseriaceae</taxon>
        <taxon>Kingella</taxon>
    </lineage>
</organism>
<reference evidence="1 2" key="1">
    <citation type="submission" date="2011-01" db="EMBL/GenBank/DDBJ databases">
        <authorList>
            <person name="Muzny D."/>
            <person name="Qin X."/>
            <person name="Deng J."/>
            <person name="Jiang H."/>
            <person name="Liu Y."/>
            <person name="Qu J."/>
            <person name="Song X.-Z."/>
            <person name="Zhang L."/>
            <person name="Thornton R."/>
            <person name="Coyle M."/>
            <person name="Francisco L."/>
            <person name="Jackson L."/>
            <person name="Javaid M."/>
            <person name="Korchina V."/>
            <person name="Kovar C."/>
            <person name="Mata R."/>
            <person name="Mathew T."/>
            <person name="Ngo R."/>
            <person name="Nguyen L."/>
            <person name="Nguyen N."/>
            <person name="Okwuonu G."/>
            <person name="Ongeri F."/>
            <person name="Pham C."/>
            <person name="Simmons D."/>
            <person name="Wilczek-Boney K."/>
            <person name="Hale W."/>
            <person name="Jakkamsetti A."/>
            <person name="Pham P."/>
            <person name="Ruth R."/>
            <person name="San Lucas F."/>
            <person name="Warren J."/>
            <person name="Zhang J."/>
            <person name="Zhao Z."/>
            <person name="Zhou C."/>
            <person name="Zhu D."/>
            <person name="Lee S."/>
            <person name="Bess C."/>
            <person name="Blankenburg K."/>
            <person name="Forbes L."/>
            <person name="Fu Q."/>
            <person name="Gubbala S."/>
            <person name="Hirani K."/>
            <person name="Jayaseelan J.C."/>
            <person name="Lara F."/>
            <person name="Munidasa M."/>
            <person name="Palculict T."/>
            <person name="Patil S."/>
            <person name="Pu L.-L."/>
            <person name="Saada N."/>
            <person name="Tang L."/>
            <person name="Weissenberger G."/>
            <person name="Zhu Y."/>
            <person name="Hemphill L."/>
            <person name="Shang Y."/>
            <person name="Youmans B."/>
            <person name="Ayvaz T."/>
            <person name="Ross M."/>
            <person name="Santibanez J."/>
            <person name="Aqrawi P."/>
            <person name="Gross S."/>
            <person name="Joshi V."/>
            <person name="Fowler G."/>
            <person name="Nazareth L."/>
            <person name="Reid J."/>
            <person name="Worley K."/>
            <person name="Petrosino J."/>
            <person name="Highlander S."/>
            <person name="Gibbs R."/>
        </authorList>
    </citation>
    <scope>NUCLEOTIDE SEQUENCE [LARGE SCALE GENOMIC DNA]</scope>
    <source>
        <strain evidence="1 2">ATCC 33394</strain>
    </source>
</reference>
<name>F0EXI6_9NEIS</name>
<accession>F0EXI6</accession>
<gene>
    <name evidence="1" type="ORF">HMPREF9098_0570</name>
</gene>
<comment type="caution">
    <text evidence="1">The sequence shown here is derived from an EMBL/GenBank/DDBJ whole genome shotgun (WGS) entry which is preliminary data.</text>
</comment>
<dbReference type="HOGENOM" id="CLU_2973400_0_0_4"/>
<evidence type="ECO:0000313" key="2">
    <source>
        <dbReference type="Proteomes" id="UP000004088"/>
    </source>
</evidence>
<keyword evidence="2" id="KW-1185">Reference proteome</keyword>
<proteinExistence type="predicted"/>
<dbReference type="AlphaFoldDB" id="F0EXI6"/>
<dbReference type="EMBL" id="AEWV01000008">
    <property type="protein sequence ID" value="EGC18017.1"/>
    <property type="molecule type" value="Genomic_DNA"/>
</dbReference>
<dbReference type="STRING" id="888741.HMPREF9098_0570"/>
<evidence type="ECO:0000313" key="1">
    <source>
        <dbReference type="EMBL" id="EGC18017.1"/>
    </source>
</evidence>
<sequence>MVTLEVSTRSRPKATVHLAQTQEPGKLFQHAAARRRLRRLTPWQKKQGCFNTQPPEGD</sequence>
<dbReference type="Proteomes" id="UP000004088">
    <property type="component" value="Unassembled WGS sequence"/>
</dbReference>
<protein>
    <submittedName>
        <fullName evidence="1">Uncharacterized protein</fullName>
    </submittedName>
</protein>